<dbReference type="AlphaFoldDB" id="A0A024V3D0"/>
<feature type="region of interest" description="Disordered" evidence="1">
    <location>
        <begin position="456"/>
        <end position="475"/>
    </location>
</feature>
<dbReference type="OrthoDB" id="391538at2759"/>
<evidence type="ECO:0000313" key="2">
    <source>
        <dbReference type="EMBL" id="ETW17067.1"/>
    </source>
</evidence>
<gene>
    <name evidence="2" type="ORF">PFFVO_03896</name>
</gene>
<proteinExistence type="predicted"/>
<dbReference type="EMBL" id="KI925134">
    <property type="protein sequence ID" value="ETW17067.1"/>
    <property type="molecule type" value="Genomic_DNA"/>
</dbReference>
<reference evidence="2 3" key="1">
    <citation type="submission" date="2013-02" db="EMBL/GenBank/DDBJ databases">
        <title>The Genome Annotation of Plasmodium falciparum Vietnam Oak-Knoll (FVO).</title>
        <authorList>
            <consortium name="The Broad Institute Genome Sequencing Platform"/>
            <consortium name="The Broad Institute Genome Sequencing Center for Infectious Disease"/>
            <person name="Neafsey D."/>
            <person name="Hoffman S."/>
            <person name="Volkman S."/>
            <person name="Rosenthal P."/>
            <person name="Walker B."/>
            <person name="Young S.K."/>
            <person name="Zeng Q."/>
            <person name="Gargeya S."/>
            <person name="Fitzgerald M."/>
            <person name="Haas B."/>
            <person name="Abouelleil A."/>
            <person name="Allen A.W."/>
            <person name="Alvarado L."/>
            <person name="Arachchi H.M."/>
            <person name="Berlin A.M."/>
            <person name="Chapman S.B."/>
            <person name="Gainer-Dewar J."/>
            <person name="Goldberg J."/>
            <person name="Griggs A."/>
            <person name="Gujja S."/>
            <person name="Hansen M."/>
            <person name="Howarth C."/>
            <person name="Imamovic A."/>
            <person name="Ireland A."/>
            <person name="Larimer J."/>
            <person name="McCowan C."/>
            <person name="Murphy C."/>
            <person name="Pearson M."/>
            <person name="Poon T.W."/>
            <person name="Priest M."/>
            <person name="Roberts A."/>
            <person name="Saif S."/>
            <person name="Shea T."/>
            <person name="Sisk P."/>
            <person name="Sykes S."/>
            <person name="Wortman J."/>
            <person name="Nusbaum C."/>
            <person name="Birren B."/>
        </authorList>
    </citation>
    <scope>NUCLEOTIDE SEQUENCE [LARGE SCALE GENOMIC DNA]</scope>
    <source>
        <strain evidence="3">Vietnam Oak-Knoll (FVO)</strain>
    </source>
</reference>
<accession>A0A024V3D0</accession>
<organism evidence="2 3">
    <name type="scientific">Plasmodium falciparum Vietnam Oak-Knoll</name>
    <name type="common">FVO</name>
    <dbReference type="NCBI Taxonomy" id="1036723"/>
    <lineage>
        <taxon>Eukaryota</taxon>
        <taxon>Sar</taxon>
        <taxon>Alveolata</taxon>
        <taxon>Apicomplexa</taxon>
        <taxon>Aconoidasida</taxon>
        <taxon>Haemosporida</taxon>
        <taxon>Plasmodiidae</taxon>
        <taxon>Plasmodium</taxon>
        <taxon>Plasmodium (Laverania)</taxon>
    </lineage>
</organism>
<reference evidence="2 3" key="2">
    <citation type="submission" date="2013-02" db="EMBL/GenBank/DDBJ databases">
        <title>The Genome Sequence of Plasmodium falciparum Vietnam Oak-Knoll (FVO).</title>
        <authorList>
            <consortium name="The Broad Institute Genome Sequencing Platform"/>
            <consortium name="The Broad Institute Genome Sequencing Center for Infectious Disease"/>
            <person name="Neafsey D."/>
            <person name="Cheeseman I."/>
            <person name="Volkman S."/>
            <person name="Adams J."/>
            <person name="Walker B."/>
            <person name="Young S.K."/>
            <person name="Zeng Q."/>
            <person name="Gargeya S."/>
            <person name="Fitzgerald M."/>
            <person name="Haas B."/>
            <person name="Abouelleil A."/>
            <person name="Alvarado L."/>
            <person name="Arachchi H.M."/>
            <person name="Berlin A.M."/>
            <person name="Chapman S.B."/>
            <person name="Dewar J."/>
            <person name="Goldberg J."/>
            <person name="Griggs A."/>
            <person name="Gujja S."/>
            <person name="Hansen M."/>
            <person name="Howarth C."/>
            <person name="Imamovic A."/>
            <person name="Larimer J."/>
            <person name="McCowan C."/>
            <person name="Murphy C."/>
            <person name="Neiman D."/>
            <person name="Pearson M."/>
            <person name="Priest M."/>
            <person name="Roberts A."/>
            <person name="Saif S."/>
            <person name="Shea T."/>
            <person name="Sisk P."/>
            <person name="Sykes S."/>
            <person name="Wortman J."/>
            <person name="Nusbaum C."/>
            <person name="Birren B."/>
        </authorList>
    </citation>
    <scope>NUCLEOTIDE SEQUENCE [LARGE SCALE GENOMIC DNA]</scope>
    <source>
        <strain evidence="3">Vietnam Oak-Knoll (FVO)</strain>
    </source>
</reference>
<protein>
    <submittedName>
        <fullName evidence="2">Uncharacterized protein</fullName>
    </submittedName>
</protein>
<evidence type="ECO:0000313" key="3">
    <source>
        <dbReference type="Proteomes" id="UP000030690"/>
    </source>
</evidence>
<evidence type="ECO:0000256" key="1">
    <source>
        <dbReference type="SAM" id="MobiDB-lite"/>
    </source>
</evidence>
<name>A0A024V3D0_PLAFA</name>
<dbReference type="Proteomes" id="UP000030690">
    <property type="component" value="Unassembled WGS sequence"/>
</dbReference>
<sequence>MSENKDNYEERDYNFLNRKDYNSIYKKVLWPINHGIYDFDDKNLKKELCLIVTNIPVEWSKYDVVWFFREYFYRLAINKNIFFPLIEHVYLLKNQPSAILACHDGISRETIESLSHFILKNMKNKKKIHLNIEPYYKKNNDEQTKKDKHDIHEDKYDKNEKYGEDELDTHNNKKTGMQDENNIISKMRKISITPPRDNGMEWPDDLDLRNCYNIEMRKKLCVFGRYKPLHWGVKEMSKFLKYYFESLKRDHENFEIPEICDMWADKGTHLVTLACKNEISRFNMLLIRACYLNDEDAKYNMKNSLRVWIEFEKWTSYKNTVNKNFKNYKVGKNDNNKYSSSIHDHMIDKNHRRKFSQKPYYDDFQRYKPSYIKTSNINSFKPYNHNNFPHKDYKYRRNNDYSRNIQNNRSPSPYYSKYKKNYSKSLSSENYRMKKIKRSKSFEERNSRVTNMDYISSQNMTQHNKKFSHSYSRNS</sequence>